<reference evidence="1" key="1">
    <citation type="submission" date="2024-07" db="EMBL/GenBank/DDBJ databases">
        <title>Genome Analysis of a Potential Novel Vibrio Species Secreting pH- and Thermo-stable Alginate Lyase and its Application in Producing Alginate Oligosaccharides.</title>
        <authorList>
            <person name="Huang H."/>
            <person name="Bao K."/>
        </authorList>
    </citation>
    <scope>NUCLEOTIDE SEQUENCE</scope>
    <source>
        <strain evidence="1">HB236076</strain>
    </source>
</reference>
<dbReference type="RefSeq" id="WP_306101055.1">
    <property type="nucleotide sequence ID" value="NZ_CP162601.1"/>
</dbReference>
<gene>
    <name evidence="1" type="ORF">AB0763_02905</name>
</gene>
<evidence type="ECO:0000313" key="1">
    <source>
        <dbReference type="EMBL" id="XDK25613.1"/>
    </source>
</evidence>
<dbReference type="AlphaFoldDB" id="A0AB39HID8"/>
<dbReference type="EMBL" id="CP162601">
    <property type="protein sequence ID" value="XDK25613.1"/>
    <property type="molecule type" value="Genomic_DNA"/>
</dbReference>
<organism evidence="1">
    <name type="scientific">Vibrio sp. HB236076</name>
    <dbReference type="NCBI Taxonomy" id="3232307"/>
    <lineage>
        <taxon>Bacteria</taxon>
        <taxon>Pseudomonadati</taxon>
        <taxon>Pseudomonadota</taxon>
        <taxon>Gammaproteobacteria</taxon>
        <taxon>Vibrionales</taxon>
        <taxon>Vibrionaceae</taxon>
        <taxon>Vibrio</taxon>
    </lineage>
</organism>
<dbReference type="KEGG" id="vih:AB0763_02905"/>
<accession>A0AB39HID8</accession>
<protein>
    <submittedName>
        <fullName evidence="1">Uncharacterized protein</fullName>
    </submittedName>
</protein>
<sequence>MNKEKKAKQESSVEEIRKKIRLALNNRKFSMRSIEGIAKEAHVPEKKLRQLIAYDKKLAKEIKYMPFRSKDGKVLLMSKERFIKEAPLKWKFIDFFASKRQGVEDA</sequence>
<name>A0AB39HID8_9VIBR</name>
<proteinExistence type="predicted"/>